<dbReference type="SUPFAM" id="SSF49599">
    <property type="entry name" value="TRAF domain-like"/>
    <property type="match status" value="1"/>
</dbReference>
<dbReference type="EMBL" id="LWDX02030671">
    <property type="protein sequence ID" value="OEL28155.1"/>
    <property type="molecule type" value="Genomic_DNA"/>
</dbReference>
<dbReference type="CDD" id="cd00121">
    <property type="entry name" value="MATH"/>
    <property type="match status" value="1"/>
</dbReference>
<evidence type="ECO:0000256" key="2">
    <source>
        <dbReference type="ARBA" id="ARBA00010846"/>
    </source>
</evidence>
<dbReference type="InterPro" id="IPR056423">
    <property type="entry name" value="BACK_BPM_SPOP"/>
</dbReference>
<sequence length="170" mass="18895">MATSKTVSTYAAQMERGTHEFRILGCSQLRGRGKVIASDNVFVGGHDWSLVFAPDCRHSKAGIYLLYMSPNTEVLDDLQANDYIEMSHYLLVAADLYDMERLKLMCQSILCKNLSVQAVATTLALSDQHNCDRLKDACIEFITCSNAMDAVAATEGYKNLKRINLPICCD</sequence>
<proteinExistence type="inferred from homology"/>
<dbReference type="Proteomes" id="UP000095767">
    <property type="component" value="Unassembled WGS sequence"/>
</dbReference>
<comment type="pathway">
    <text evidence="1">Protein modification; protein ubiquitination.</text>
</comment>
<dbReference type="InterPro" id="IPR045005">
    <property type="entry name" value="BPM1-6"/>
</dbReference>
<reference evidence="4 5" key="1">
    <citation type="submission" date="2016-09" db="EMBL/GenBank/DDBJ databases">
        <title>The draft genome of Dichanthelium oligosanthes: A C3 panicoid grass species.</title>
        <authorList>
            <person name="Studer A.J."/>
            <person name="Schnable J.C."/>
            <person name="Brutnell T.P."/>
        </authorList>
    </citation>
    <scope>NUCLEOTIDE SEQUENCE [LARGE SCALE GENOMIC DNA]</scope>
    <source>
        <strain evidence="5">cv. Kellogg 1175</strain>
        <tissue evidence="4">Leaf</tissue>
    </source>
</reference>
<evidence type="ECO:0000259" key="3">
    <source>
        <dbReference type="Pfam" id="PF24570"/>
    </source>
</evidence>
<keyword evidence="5" id="KW-1185">Reference proteome</keyword>
<organism evidence="4 5">
    <name type="scientific">Dichanthelium oligosanthes</name>
    <dbReference type="NCBI Taxonomy" id="888268"/>
    <lineage>
        <taxon>Eukaryota</taxon>
        <taxon>Viridiplantae</taxon>
        <taxon>Streptophyta</taxon>
        <taxon>Embryophyta</taxon>
        <taxon>Tracheophyta</taxon>
        <taxon>Spermatophyta</taxon>
        <taxon>Magnoliopsida</taxon>
        <taxon>Liliopsida</taxon>
        <taxon>Poales</taxon>
        <taxon>Poaceae</taxon>
        <taxon>PACMAD clade</taxon>
        <taxon>Panicoideae</taxon>
        <taxon>Panicodae</taxon>
        <taxon>Paniceae</taxon>
        <taxon>Dichantheliinae</taxon>
        <taxon>Dichanthelium</taxon>
    </lineage>
</organism>
<dbReference type="AlphaFoldDB" id="A0A1E5VSR5"/>
<feature type="domain" description="BPM/SPOP BACK" evidence="3">
    <location>
        <begin position="119"/>
        <end position="162"/>
    </location>
</feature>
<dbReference type="InterPro" id="IPR011333">
    <property type="entry name" value="SKP1/BTB/POZ_sf"/>
</dbReference>
<name>A0A1E5VSR5_9POAL</name>
<dbReference type="PANTHER" id="PTHR26379">
    <property type="entry name" value="BTB/POZ AND MATH DOMAIN-CONTAINING PROTEIN 1"/>
    <property type="match status" value="1"/>
</dbReference>
<dbReference type="GO" id="GO:0016567">
    <property type="term" value="P:protein ubiquitination"/>
    <property type="evidence" value="ECO:0007669"/>
    <property type="project" value="InterPro"/>
</dbReference>
<dbReference type="InterPro" id="IPR002083">
    <property type="entry name" value="MATH/TRAF_dom"/>
</dbReference>
<evidence type="ECO:0000313" key="5">
    <source>
        <dbReference type="Proteomes" id="UP000095767"/>
    </source>
</evidence>
<comment type="caution">
    <text evidence="4">The sequence shown here is derived from an EMBL/GenBank/DDBJ whole genome shotgun (WGS) entry which is preliminary data.</text>
</comment>
<dbReference type="OrthoDB" id="692524at2759"/>
<gene>
    <name evidence="4" type="ORF">BAE44_0010827</name>
</gene>
<accession>A0A1E5VSR5</accession>
<dbReference type="Gene3D" id="3.30.710.10">
    <property type="entry name" value="Potassium Channel Kv1.1, Chain A"/>
    <property type="match status" value="1"/>
</dbReference>
<dbReference type="Pfam" id="PF24570">
    <property type="entry name" value="BACK_BPM_SPOP"/>
    <property type="match status" value="1"/>
</dbReference>
<dbReference type="STRING" id="888268.A0A1E5VSR5"/>
<evidence type="ECO:0000313" key="4">
    <source>
        <dbReference type="EMBL" id="OEL28155.1"/>
    </source>
</evidence>
<dbReference type="PANTHER" id="PTHR26379:SF438">
    <property type="entry name" value="OS08G0128700 PROTEIN"/>
    <property type="match status" value="1"/>
</dbReference>
<comment type="similarity">
    <text evidence="2">Belongs to the Tdpoz family.</text>
</comment>
<evidence type="ECO:0000256" key="1">
    <source>
        <dbReference type="ARBA" id="ARBA00004906"/>
    </source>
</evidence>
<protein>
    <recommendedName>
        <fullName evidence="3">BPM/SPOP BACK domain-containing protein</fullName>
    </recommendedName>
</protein>